<feature type="transmembrane region" description="Helical" evidence="1">
    <location>
        <begin position="70"/>
        <end position="89"/>
    </location>
</feature>
<sequence>MDNRKKVAIAELVLGVMVLLGAFLPIVTYRGYFESVVHIGSFAYLLYVIPFFIIGPAIATLYNKLTREEVWYIVAGSLGFLISFAAYLIGSSLLKKFLYMSAGVHIRNVAIGSGGFVILIGYTIIVFFGLMLVSKNRKTQNTEQKEEESKSEA</sequence>
<dbReference type="EMBL" id="CP002606">
    <property type="protein sequence ID" value="AEA33631.1"/>
    <property type="molecule type" value="Genomic_DNA"/>
</dbReference>
<name>F2LV47_HIPMA</name>
<dbReference type="Proteomes" id="UP000008139">
    <property type="component" value="Chromosome"/>
</dbReference>
<feature type="transmembrane region" description="Helical" evidence="1">
    <location>
        <begin position="12"/>
        <end position="32"/>
    </location>
</feature>
<keyword evidence="3" id="KW-1185">Reference proteome</keyword>
<proteinExistence type="predicted"/>
<evidence type="ECO:0000313" key="2">
    <source>
        <dbReference type="EMBL" id="AEA33631.1"/>
    </source>
</evidence>
<keyword evidence="1" id="KW-1133">Transmembrane helix</keyword>
<feature type="transmembrane region" description="Helical" evidence="1">
    <location>
        <begin position="44"/>
        <end position="63"/>
    </location>
</feature>
<evidence type="ECO:0000256" key="1">
    <source>
        <dbReference type="SAM" id="Phobius"/>
    </source>
</evidence>
<dbReference type="HOGENOM" id="CLU_1710769_0_0_7"/>
<evidence type="ECO:0000313" key="3">
    <source>
        <dbReference type="Proteomes" id="UP000008139"/>
    </source>
</evidence>
<protein>
    <submittedName>
        <fullName evidence="2">Uncharacterized protein</fullName>
    </submittedName>
</protein>
<dbReference type="InParanoid" id="F2LV47"/>
<keyword evidence="1" id="KW-0812">Transmembrane</keyword>
<reference evidence="2 3" key="1">
    <citation type="journal article" date="2011" name="Stand. Genomic Sci.">
        <title>Complete genome sequence of the thermophilic sulfur-reducer Hippea maritima type strain (MH(2)).</title>
        <authorList>
            <person name="Huntemann M."/>
            <person name="Lu M."/>
            <person name="Nolan M."/>
            <person name="Lapidus A."/>
            <person name="Lucas S."/>
            <person name="Hammon N."/>
            <person name="Deshpande S."/>
            <person name="Cheng J.F."/>
            <person name="Tapia R."/>
            <person name="Han C."/>
            <person name="Goodwin L."/>
            <person name="Pitluck S."/>
            <person name="Liolios K."/>
            <person name="Pagani I."/>
            <person name="Ivanova N."/>
            <person name="Ovchinikova G."/>
            <person name="Pati A."/>
            <person name="Chen A."/>
            <person name="Palaniappan K."/>
            <person name="Land M."/>
            <person name="Hauser L."/>
            <person name="Jeffries C.D."/>
            <person name="Detter J.C."/>
            <person name="Brambilla E.M."/>
            <person name="Rohde M."/>
            <person name="Spring S."/>
            <person name="Goker M."/>
            <person name="Woyke T."/>
            <person name="Bristow J."/>
            <person name="Eisen J.A."/>
            <person name="Markowitz V."/>
            <person name="Hugenholtz P."/>
            <person name="Kyrpides N.C."/>
            <person name="Klenk H.P."/>
            <person name="Mavromatis K."/>
        </authorList>
    </citation>
    <scope>NUCLEOTIDE SEQUENCE [LARGE SCALE GENOMIC DNA]</scope>
    <source>
        <strain evidence="3">ATCC 700847 / DSM 10411 / MH2</strain>
    </source>
</reference>
<dbReference type="AlphaFoldDB" id="F2LV47"/>
<dbReference type="KEGG" id="hmr:Hipma_0661"/>
<reference evidence="3" key="2">
    <citation type="submission" date="2011-03" db="EMBL/GenBank/DDBJ databases">
        <title>The complete genome of Hippea maritima DSM 10411.</title>
        <authorList>
            <consortium name="US DOE Joint Genome Institute (JGI-PGF)"/>
            <person name="Lucas S."/>
            <person name="Copeland A."/>
            <person name="Lapidus A."/>
            <person name="Bruce D."/>
            <person name="Goodwin L."/>
            <person name="Pitluck S."/>
            <person name="Peters L."/>
            <person name="Kyrpides N."/>
            <person name="Mavromatis K."/>
            <person name="Pagani I."/>
            <person name="Ivanova N."/>
            <person name="Mikhailova N."/>
            <person name="Lu M."/>
            <person name="Detter J.C."/>
            <person name="Tapia R."/>
            <person name="Han C."/>
            <person name="Land M."/>
            <person name="Hauser L."/>
            <person name="Markowitz V."/>
            <person name="Cheng J.-F."/>
            <person name="Hugenholtz P."/>
            <person name="Woyke T."/>
            <person name="Wu D."/>
            <person name="Spring S."/>
            <person name="Schroeder M."/>
            <person name="Brambilla E."/>
            <person name="Klenk H.-P."/>
            <person name="Eisen J.A."/>
        </authorList>
    </citation>
    <scope>NUCLEOTIDE SEQUENCE [LARGE SCALE GENOMIC DNA]</scope>
    <source>
        <strain evidence="3">ATCC 700847 / DSM 10411 / MH2</strain>
    </source>
</reference>
<dbReference type="STRING" id="760142.Hipma_0661"/>
<organism evidence="2 3">
    <name type="scientific">Hippea maritima (strain ATCC 700847 / DSM 10411 / MH2)</name>
    <dbReference type="NCBI Taxonomy" id="760142"/>
    <lineage>
        <taxon>Bacteria</taxon>
        <taxon>Pseudomonadati</taxon>
        <taxon>Campylobacterota</taxon>
        <taxon>Desulfurellia</taxon>
        <taxon>Desulfurellales</taxon>
        <taxon>Hippeaceae</taxon>
        <taxon>Hippea</taxon>
    </lineage>
</organism>
<gene>
    <name evidence="2" type="ordered locus">Hipma_0661</name>
</gene>
<accession>F2LV47</accession>
<keyword evidence="1" id="KW-0472">Membrane</keyword>
<dbReference type="RefSeq" id="WP_013681672.1">
    <property type="nucleotide sequence ID" value="NC_015318.1"/>
</dbReference>
<feature type="transmembrane region" description="Helical" evidence="1">
    <location>
        <begin position="109"/>
        <end position="133"/>
    </location>
</feature>